<keyword evidence="2" id="KW-1185">Reference proteome</keyword>
<dbReference type="Proteomes" id="UP001062846">
    <property type="component" value="Chromosome 13"/>
</dbReference>
<comment type="caution">
    <text evidence="1">The sequence shown here is derived from an EMBL/GenBank/DDBJ whole genome shotgun (WGS) entry which is preliminary data.</text>
</comment>
<protein>
    <submittedName>
        <fullName evidence="1">Uncharacterized protein</fullName>
    </submittedName>
</protein>
<dbReference type="EMBL" id="CM046400">
    <property type="protein sequence ID" value="KAI8523148.1"/>
    <property type="molecule type" value="Genomic_DNA"/>
</dbReference>
<organism evidence="1 2">
    <name type="scientific">Rhododendron molle</name>
    <name type="common">Chinese azalea</name>
    <name type="synonym">Azalea mollis</name>
    <dbReference type="NCBI Taxonomy" id="49168"/>
    <lineage>
        <taxon>Eukaryota</taxon>
        <taxon>Viridiplantae</taxon>
        <taxon>Streptophyta</taxon>
        <taxon>Embryophyta</taxon>
        <taxon>Tracheophyta</taxon>
        <taxon>Spermatophyta</taxon>
        <taxon>Magnoliopsida</taxon>
        <taxon>eudicotyledons</taxon>
        <taxon>Gunneridae</taxon>
        <taxon>Pentapetalae</taxon>
        <taxon>asterids</taxon>
        <taxon>Ericales</taxon>
        <taxon>Ericaceae</taxon>
        <taxon>Ericoideae</taxon>
        <taxon>Rhodoreae</taxon>
        <taxon>Rhododendron</taxon>
    </lineage>
</organism>
<reference evidence="1" key="1">
    <citation type="submission" date="2022-02" db="EMBL/GenBank/DDBJ databases">
        <title>Plant Genome Project.</title>
        <authorList>
            <person name="Zhang R.-G."/>
        </authorList>
    </citation>
    <scope>NUCLEOTIDE SEQUENCE</scope>
    <source>
        <strain evidence="1">AT1</strain>
    </source>
</reference>
<accession>A0ACC0L4N3</accession>
<sequence length="623" mass="70605">MRRRSETETRDPPKIRSSSVRDVIRAKRVKFMDPDSECQPNVRPDEPAVLNEPTRDPAWISEKLKNIRDNSTSSFLVEKRRPITKSLFLSPLANASTNSGVAVGCILACFNEDFARLDQAIIIIPSDFLLTSYNAEAANIVDKCSDKYLRSPLSVEKVIPIDLSFLFSPLGGASKTSGTECLDGVFSGKRKRLRQWVANTSFPNTEEYCSEGFAESSACQCCRNEKPRQMRTETKFSSYAFPELDTGDKDCHWTPRRDLLGTEYGCYSDDVCNRSAENLEIVPSEWDTKGCDSPLSRHASRSHFQFGKKKFRADSEVDTPSMITIQDPYFCSNVENYESTAARHIKGLNDFLGMDESVNGRGPSTLLLGWDVDSCQDQGVLSITKRNAEMNYIMATSWDDHQQSLDNCSVESELDTSSFLFSYPFQFTSLPHPHSAPFSNVNEEKFLLAELKHFPLSLPCTPTCHNLLKDCDTYDTCDGSSTFSPLNHQWVLRKVFIEKHHRDMEPFLHPSGLGFDLGWTHLSISSFSDLYSPSYEGSQSPSKESPCSYILTEEQHEDCFYSSNYRQNIPHFSEDTLNIHEHFSANSWIPVDKEISTPVLLNSSSWLRTEEDISYDDGKRIYI</sequence>
<proteinExistence type="predicted"/>
<evidence type="ECO:0000313" key="1">
    <source>
        <dbReference type="EMBL" id="KAI8523148.1"/>
    </source>
</evidence>
<evidence type="ECO:0000313" key="2">
    <source>
        <dbReference type="Proteomes" id="UP001062846"/>
    </source>
</evidence>
<gene>
    <name evidence="1" type="ORF">RHMOL_Rhmol13G0051600</name>
</gene>
<name>A0ACC0L4N3_RHOML</name>